<keyword evidence="3 8" id="KW-1134">Transmembrane beta strand</keyword>
<evidence type="ECO:0000256" key="8">
    <source>
        <dbReference type="PROSITE-ProRule" id="PRU01360"/>
    </source>
</evidence>
<evidence type="ECO:0000256" key="9">
    <source>
        <dbReference type="RuleBase" id="RU003357"/>
    </source>
</evidence>
<dbReference type="Gene3D" id="2.170.130.10">
    <property type="entry name" value="TonB-dependent receptor, plug domain"/>
    <property type="match status" value="1"/>
</dbReference>
<dbReference type="RefSeq" id="WP_185685057.1">
    <property type="nucleotide sequence ID" value="NZ_JACLAU010000071.1"/>
</dbReference>
<dbReference type="InterPro" id="IPR000531">
    <property type="entry name" value="Beta-barrel_TonB"/>
</dbReference>
<dbReference type="Pfam" id="PF00593">
    <property type="entry name" value="TonB_dep_Rec_b-barrel"/>
    <property type="match status" value="1"/>
</dbReference>
<dbReference type="Pfam" id="PF07715">
    <property type="entry name" value="Plug"/>
    <property type="match status" value="1"/>
</dbReference>
<dbReference type="Gene3D" id="2.40.170.20">
    <property type="entry name" value="TonB-dependent receptor, beta-barrel domain"/>
    <property type="match status" value="1"/>
</dbReference>
<name>A0A7X1FB43_9SPHN</name>
<evidence type="ECO:0000313" key="13">
    <source>
        <dbReference type="EMBL" id="MBC2653686.1"/>
    </source>
</evidence>
<protein>
    <submittedName>
        <fullName evidence="13">TonB-dependent receptor</fullName>
    </submittedName>
</protein>
<evidence type="ECO:0000256" key="7">
    <source>
        <dbReference type="ARBA" id="ARBA00023237"/>
    </source>
</evidence>
<evidence type="ECO:0000256" key="5">
    <source>
        <dbReference type="ARBA" id="ARBA00023077"/>
    </source>
</evidence>
<dbReference type="Proteomes" id="UP000520156">
    <property type="component" value="Unassembled WGS sequence"/>
</dbReference>
<dbReference type="PANTHER" id="PTHR47234">
    <property type="match status" value="1"/>
</dbReference>
<dbReference type="SUPFAM" id="SSF56935">
    <property type="entry name" value="Porins"/>
    <property type="match status" value="1"/>
</dbReference>
<evidence type="ECO:0000259" key="11">
    <source>
        <dbReference type="Pfam" id="PF00593"/>
    </source>
</evidence>
<feature type="domain" description="TonB-dependent receptor-like beta-barrel" evidence="11">
    <location>
        <begin position="422"/>
        <end position="926"/>
    </location>
</feature>
<proteinExistence type="inferred from homology"/>
<keyword evidence="14" id="KW-1185">Reference proteome</keyword>
<comment type="subcellular location">
    <subcellularLocation>
        <location evidence="1 8">Cell outer membrane</location>
        <topology evidence="1 8">Multi-pass membrane protein</topology>
    </subcellularLocation>
</comment>
<sequence length="964" mass="102697">MSKNFVRPLLLASVSLPLALSTSVAMAQTAPAEEAAPAAQTPAEAIVVTGSRVQRNGYDAPTPLTVVDASSIAKLAPTNVANYLNQLPQLTGTATSRAGNGATSTGTAGLNLLDLRGLGPNRTLVLIDGQRVAPSTQTGAVDVNNIPTALLSRVDIVTGGASAAYGSDAVAGVVNFVIDRKFEGLKLNVMGGVTSRGDNKNYQFTGSFGKTFADGRGHFIISGEHQHEDGIFLIDPAKRKWYKETYLVANPAFVAGNGQPRQIVADNVHYNNVAQGTVINSVVQNGVRRNFITAGALSNTTNPFFGTSFGPGGAVTPFVYGTIAGNFMIGGNPWNEGNFGTLTPRIDRTNAWGMLSYEFSPAVTATFEASYGTTHTFGPAAYQRNVNNIDISASNAFLPASVRATAAANNITSFRVGYGSVDLGRMINDIQRENYRLVGTLAGEFAKGWKWQAYYQYGRTNLDIKLLNTTDNIKFSNAIDAVTNASGQIVCRSTLTNPTDGCVPLNIFGTGVASPAAIAYVKGTAFQSQAITQQVGSLSITGEPFSLWAGPVSFAAGIEHRRESVTAVGDPVSANFVSGPSLYPTTLGGFFTGNFKSNAGKYHVTEGFAEVVAPLLKESAIGTADFNGALRVTDYSTSGRVTTWKAGLTYEPIRDIKFRVVRSRDIRAPNLQELYAAGASQAVDVTDPLATVNPTRITQITDGNRALRPEKANTLGLGVVVSPRFIPGFSASFDYYNIKLTDAITTLAVNDIVSRCIGGESELCGLITRNTAGTITQIRRVPVNVASQRVRGFDIDASYRIPFDGLFRDANGHIVLRFLANRALNYSFTNNNVTNEAVGENGGPNANPSIPKWRTFTSLGYDSEKGSLSLTMRTISSGVYDVTWVSGVDIDRNYIAGAKYFDLGGSYTLFGEGRNKTELYFAVENLFDKDPPVAAGNASSAQPFNPVLYDGIGRSFRVGVRARF</sequence>
<comment type="similarity">
    <text evidence="8 9">Belongs to the TonB-dependent receptor family.</text>
</comment>
<evidence type="ECO:0000256" key="4">
    <source>
        <dbReference type="ARBA" id="ARBA00022692"/>
    </source>
</evidence>
<feature type="signal peptide" evidence="10">
    <location>
        <begin position="1"/>
        <end position="27"/>
    </location>
</feature>
<keyword evidence="6 8" id="KW-0472">Membrane</keyword>
<keyword evidence="10" id="KW-0732">Signal</keyword>
<feature type="domain" description="TonB-dependent receptor plug" evidence="12">
    <location>
        <begin position="59"/>
        <end position="173"/>
    </location>
</feature>
<dbReference type="InterPro" id="IPR036942">
    <property type="entry name" value="Beta-barrel_TonB_sf"/>
</dbReference>
<evidence type="ECO:0000313" key="14">
    <source>
        <dbReference type="Proteomes" id="UP000520156"/>
    </source>
</evidence>
<organism evidence="13 14">
    <name type="scientific">Novosphingobium aerophilum</name>
    <dbReference type="NCBI Taxonomy" id="2839843"/>
    <lineage>
        <taxon>Bacteria</taxon>
        <taxon>Pseudomonadati</taxon>
        <taxon>Pseudomonadota</taxon>
        <taxon>Alphaproteobacteria</taxon>
        <taxon>Sphingomonadales</taxon>
        <taxon>Sphingomonadaceae</taxon>
        <taxon>Novosphingobium</taxon>
    </lineage>
</organism>
<dbReference type="InterPro" id="IPR037066">
    <property type="entry name" value="Plug_dom_sf"/>
</dbReference>
<evidence type="ECO:0000256" key="10">
    <source>
        <dbReference type="SAM" id="SignalP"/>
    </source>
</evidence>
<dbReference type="InterPro" id="IPR012910">
    <property type="entry name" value="Plug_dom"/>
</dbReference>
<dbReference type="InterPro" id="IPR039426">
    <property type="entry name" value="TonB-dep_rcpt-like"/>
</dbReference>
<evidence type="ECO:0000259" key="12">
    <source>
        <dbReference type="Pfam" id="PF07715"/>
    </source>
</evidence>
<evidence type="ECO:0000256" key="1">
    <source>
        <dbReference type="ARBA" id="ARBA00004571"/>
    </source>
</evidence>
<accession>A0A7X1FB43</accession>
<reference evidence="13 14" key="1">
    <citation type="submission" date="2020-08" db="EMBL/GenBank/DDBJ databases">
        <title>The genome sequence of Novosphingobium flavum 4Y4.</title>
        <authorList>
            <person name="Liu Y."/>
        </authorList>
    </citation>
    <scope>NUCLEOTIDE SEQUENCE [LARGE SCALE GENOMIC DNA]</scope>
    <source>
        <strain evidence="13 14">4Y4</strain>
    </source>
</reference>
<evidence type="ECO:0000256" key="2">
    <source>
        <dbReference type="ARBA" id="ARBA00022448"/>
    </source>
</evidence>
<keyword evidence="7 8" id="KW-0998">Cell outer membrane</keyword>
<gene>
    <name evidence="13" type="ORF">H7F49_18565</name>
</gene>
<keyword evidence="13" id="KW-0675">Receptor</keyword>
<dbReference type="PANTHER" id="PTHR47234:SF2">
    <property type="entry name" value="TONB-DEPENDENT RECEPTOR"/>
    <property type="match status" value="1"/>
</dbReference>
<evidence type="ECO:0000256" key="3">
    <source>
        <dbReference type="ARBA" id="ARBA00022452"/>
    </source>
</evidence>
<keyword evidence="5 9" id="KW-0798">TonB box</keyword>
<evidence type="ECO:0000256" key="6">
    <source>
        <dbReference type="ARBA" id="ARBA00023136"/>
    </source>
</evidence>
<dbReference type="EMBL" id="JACLAU010000071">
    <property type="protein sequence ID" value="MBC2653686.1"/>
    <property type="molecule type" value="Genomic_DNA"/>
</dbReference>
<keyword evidence="2 8" id="KW-0813">Transport</keyword>
<feature type="chain" id="PRO_5030933834" evidence="10">
    <location>
        <begin position="28"/>
        <end position="964"/>
    </location>
</feature>
<dbReference type="PROSITE" id="PS52016">
    <property type="entry name" value="TONB_DEPENDENT_REC_3"/>
    <property type="match status" value="1"/>
</dbReference>
<dbReference type="AlphaFoldDB" id="A0A7X1FB43"/>
<dbReference type="GO" id="GO:0009279">
    <property type="term" value="C:cell outer membrane"/>
    <property type="evidence" value="ECO:0007669"/>
    <property type="project" value="UniProtKB-SubCell"/>
</dbReference>
<comment type="caution">
    <text evidence="13">The sequence shown here is derived from an EMBL/GenBank/DDBJ whole genome shotgun (WGS) entry which is preliminary data.</text>
</comment>
<keyword evidence="4 8" id="KW-0812">Transmembrane</keyword>